<protein>
    <recommendedName>
        <fullName evidence="2">Cytidyltransferase-like domain-containing protein</fullName>
    </recommendedName>
</protein>
<reference evidence="3 4" key="1">
    <citation type="journal article" date="2015" name="BMC Genomics">
        <title>The genome of the truffle-parasite Tolypocladium ophioglossoides and the evolution of antifungal peptaibiotics.</title>
        <authorList>
            <person name="Quandt C.A."/>
            <person name="Bushley K.E."/>
            <person name="Spatafora J.W."/>
        </authorList>
    </citation>
    <scope>NUCLEOTIDE SEQUENCE [LARGE SCALE GENOMIC DNA]</scope>
    <source>
        <strain evidence="3 4">CBS 100239</strain>
    </source>
</reference>
<dbReference type="Proteomes" id="UP000036947">
    <property type="component" value="Unassembled WGS sequence"/>
</dbReference>
<dbReference type="NCBIfam" id="TIGR00125">
    <property type="entry name" value="cyt_tran_rel"/>
    <property type="match status" value="1"/>
</dbReference>
<dbReference type="OrthoDB" id="3558741at2759"/>
<keyword evidence="4" id="KW-1185">Reference proteome</keyword>
<comment type="caution">
    <text evidence="3">The sequence shown here is derived from an EMBL/GenBank/DDBJ whole genome shotgun (WGS) entry which is preliminary data.</text>
</comment>
<dbReference type="EMBL" id="LFRF01000008">
    <property type="protein sequence ID" value="KND91524.1"/>
    <property type="molecule type" value="Genomic_DNA"/>
</dbReference>
<sequence>MASRRVGDLVEKAAAQQGLRNDPSQRPFNNGNAQDPPLLRPNRAPNHVLLYPGCFNPPHKGHLALLNQVLRNAGADLSLAAAVIVLTDDDKLAAKNRKEERPLLLSKARRAALWREAGITGDRVWVFGGSEDSWKGLRGQLQRNLARQKIDLRFLLLVGPDWISVRSATDPKSWGCVEAVTSDISRPAAFRCPNSLRQLPKCSLWAPCSYQSSGQPSMAVAETPCETPADGSNSAPGLVYASTAVVSTCQTLRKPLRRYRFVPCELGDRPQGEAPSSTEIRRIIATCGREQLEGELAKVALSPSLLAMYALEGGPYTAPAPRASPPDHETRKLRAAADVKW</sequence>
<organism evidence="3 4">
    <name type="scientific">Tolypocladium ophioglossoides (strain CBS 100239)</name>
    <name type="common">Snaketongue truffleclub</name>
    <name type="synonym">Elaphocordyceps ophioglossoides</name>
    <dbReference type="NCBI Taxonomy" id="1163406"/>
    <lineage>
        <taxon>Eukaryota</taxon>
        <taxon>Fungi</taxon>
        <taxon>Dikarya</taxon>
        <taxon>Ascomycota</taxon>
        <taxon>Pezizomycotina</taxon>
        <taxon>Sordariomycetes</taxon>
        <taxon>Hypocreomycetidae</taxon>
        <taxon>Hypocreales</taxon>
        <taxon>Ophiocordycipitaceae</taxon>
        <taxon>Tolypocladium</taxon>
    </lineage>
</organism>
<dbReference type="SUPFAM" id="SSF52374">
    <property type="entry name" value="Nucleotidylyl transferase"/>
    <property type="match status" value="1"/>
</dbReference>
<gene>
    <name evidence="3" type="ORF">TOPH_03847</name>
</gene>
<dbReference type="InterPro" id="IPR004821">
    <property type="entry name" value="Cyt_trans-like"/>
</dbReference>
<name>A0A0L0NC14_TOLOC</name>
<evidence type="ECO:0000256" key="1">
    <source>
        <dbReference type="SAM" id="MobiDB-lite"/>
    </source>
</evidence>
<proteinExistence type="predicted"/>
<dbReference type="InterPro" id="IPR014729">
    <property type="entry name" value="Rossmann-like_a/b/a_fold"/>
</dbReference>
<dbReference type="AlphaFoldDB" id="A0A0L0NC14"/>
<feature type="region of interest" description="Disordered" evidence="1">
    <location>
        <begin position="316"/>
        <end position="341"/>
    </location>
</feature>
<feature type="compositionally biased region" description="Polar residues" evidence="1">
    <location>
        <begin position="18"/>
        <end position="33"/>
    </location>
</feature>
<evidence type="ECO:0000313" key="4">
    <source>
        <dbReference type="Proteomes" id="UP000036947"/>
    </source>
</evidence>
<feature type="compositionally biased region" description="Basic and acidic residues" evidence="1">
    <location>
        <begin position="325"/>
        <end position="341"/>
    </location>
</feature>
<evidence type="ECO:0000259" key="2">
    <source>
        <dbReference type="Pfam" id="PF01467"/>
    </source>
</evidence>
<feature type="domain" description="Cytidyltransferase-like" evidence="2">
    <location>
        <begin position="50"/>
        <end position="162"/>
    </location>
</feature>
<accession>A0A0L0NC14</accession>
<dbReference type="STRING" id="1163406.A0A0L0NC14"/>
<feature type="region of interest" description="Disordered" evidence="1">
    <location>
        <begin position="14"/>
        <end position="42"/>
    </location>
</feature>
<dbReference type="GO" id="GO:0003824">
    <property type="term" value="F:catalytic activity"/>
    <property type="evidence" value="ECO:0007669"/>
    <property type="project" value="InterPro"/>
</dbReference>
<evidence type="ECO:0000313" key="3">
    <source>
        <dbReference type="EMBL" id="KND91524.1"/>
    </source>
</evidence>
<dbReference type="Pfam" id="PF01467">
    <property type="entry name" value="CTP_transf_like"/>
    <property type="match status" value="1"/>
</dbReference>
<dbReference type="Gene3D" id="3.40.50.620">
    <property type="entry name" value="HUPs"/>
    <property type="match status" value="1"/>
</dbReference>